<evidence type="ECO:0000256" key="3">
    <source>
        <dbReference type="SAM" id="Phobius"/>
    </source>
</evidence>
<feature type="domain" description="DUF4139" evidence="4">
    <location>
        <begin position="235"/>
        <end position="530"/>
    </location>
</feature>
<evidence type="ECO:0000259" key="4">
    <source>
        <dbReference type="Pfam" id="PF13598"/>
    </source>
</evidence>
<evidence type="ECO:0000256" key="1">
    <source>
        <dbReference type="SAM" id="Coils"/>
    </source>
</evidence>
<gene>
    <name evidence="6" type="ORF">DSM19430T_16280</name>
</gene>
<dbReference type="Proteomes" id="UP000503820">
    <property type="component" value="Unassembled WGS sequence"/>
</dbReference>
<feature type="transmembrane region" description="Helical" evidence="3">
    <location>
        <begin position="21"/>
        <end position="47"/>
    </location>
</feature>
<protein>
    <recommendedName>
        <fullName evidence="8">DUF4139 domain-containing protein</fullName>
    </recommendedName>
</protein>
<dbReference type="RefSeq" id="WP_174409609.1">
    <property type="nucleotide sequence ID" value="NZ_BLVP01000008.1"/>
</dbReference>
<feature type="region of interest" description="Disordered" evidence="2">
    <location>
        <begin position="478"/>
        <end position="500"/>
    </location>
</feature>
<evidence type="ECO:0000313" key="7">
    <source>
        <dbReference type="Proteomes" id="UP000503820"/>
    </source>
</evidence>
<keyword evidence="3" id="KW-0812">Transmembrane</keyword>
<dbReference type="AlphaFoldDB" id="A0A7J0BVB3"/>
<sequence>MFHSSCLRVFRRAVAAGRAFFLSYPAVSALPLMAVLCSAVLPAYAVASTSGSAPVSPAAVTLFPDRALLECVQTLEQRPLSDGQRGVVISLPAQADPATLRLVPDKGTLADVRWERVTAEEQEPVVALRAELDRLSRERALVTGELQATEARIALWSDSGMAEVTAVELERVDAAMARHLASLHAARYDIGRRQQELDAAVKRVEEQLERARGGEAQTWTVQAVLADAPATVGMRYSYVLAGSGWTPLYRFDARPGEGRVAMNFEAEIEQSSGMDWQNARIALATMERFVTLDPPYLHEWLIGQQQPVLLRAEAAMEGAGMRAAPMMKAMDAAPVQVQRGTYAVWDLGERTVPAGRRMLLPVVAEWWTTPFVYTARPASDDKAYLTARVALAEPREMPHGTAMFLVDGALVGKRGFGLSGSETDLYFGADPLVTATMRLLDKQGGEKGVIGRRQSMVWAWDITLQNNRPHPVALVVEEPEPQPGHTDIRVETASQPAPRKTEDRTFVWELELAPRGQQVITHTVTVSAPKDMDVDFGRGR</sequence>
<evidence type="ECO:0000259" key="5">
    <source>
        <dbReference type="Pfam" id="PF13600"/>
    </source>
</evidence>
<dbReference type="InterPro" id="IPR011935">
    <property type="entry name" value="CHP02231"/>
</dbReference>
<keyword evidence="3" id="KW-0472">Membrane</keyword>
<evidence type="ECO:0008006" key="8">
    <source>
        <dbReference type="Google" id="ProtNLM"/>
    </source>
</evidence>
<evidence type="ECO:0000313" key="6">
    <source>
        <dbReference type="EMBL" id="GFM36944.1"/>
    </source>
</evidence>
<keyword evidence="1" id="KW-0175">Coiled coil</keyword>
<feature type="domain" description="DUF4140" evidence="5">
    <location>
        <begin position="60"/>
        <end position="156"/>
    </location>
</feature>
<dbReference type="PANTHER" id="PTHR31005:SF8">
    <property type="entry name" value="DUF4139 DOMAIN-CONTAINING PROTEIN"/>
    <property type="match status" value="1"/>
</dbReference>
<evidence type="ECO:0000256" key="2">
    <source>
        <dbReference type="SAM" id="MobiDB-lite"/>
    </source>
</evidence>
<comment type="caution">
    <text evidence="6">The sequence shown here is derived from an EMBL/GenBank/DDBJ whole genome shotgun (WGS) entry which is preliminary data.</text>
</comment>
<keyword evidence="7" id="KW-1185">Reference proteome</keyword>
<dbReference type="InterPro" id="IPR037291">
    <property type="entry name" value="DUF4139"/>
</dbReference>
<dbReference type="Pfam" id="PF13598">
    <property type="entry name" value="DUF4139"/>
    <property type="match status" value="1"/>
</dbReference>
<dbReference type="EMBL" id="BLVP01000008">
    <property type="protein sequence ID" value="GFM36944.1"/>
    <property type="molecule type" value="Genomic_DNA"/>
</dbReference>
<keyword evidence="3" id="KW-1133">Transmembrane helix</keyword>
<dbReference type="PANTHER" id="PTHR31005">
    <property type="entry name" value="DUF4139 DOMAIN-CONTAINING PROTEIN"/>
    <property type="match status" value="1"/>
</dbReference>
<dbReference type="InterPro" id="IPR025554">
    <property type="entry name" value="DUF4140"/>
</dbReference>
<dbReference type="Pfam" id="PF13600">
    <property type="entry name" value="DUF4140"/>
    <property type="match status" value="1"/>
</dbReference>
<name>A0A7J0BVB3_9BACT</name>
<proteinExistence type="predicted"/>
<feature type="coiled-coil region" evidence="1">
    <location>
        <begin position="125"/>
        <end position="152"/>
    </location>
</feature>
<reference evidence="6 7" key="1">
    <citation type="submission" date="2020-05" db="EMBL/GenBank/DDBJ databases">
        <title>Draft genome sequence of Desulfovibrio psychrotolerans JS1T.</title>
        <authorList>
            <person name="Ueno A."/>
            <person name="Tamazawa S."/>
            <person name="Tamamura S."/>
            <person name="Murakami T."/>
            <person name="Kiyama T."/>
            <person name="Inomata H."/>
            <person name="Amano Y."/>
            <person name="Miyakawa K."/>
            <person name="Tamaki H."/>
            <person name="Naganuma T."/>
            <person name="Kaneko K."/>
        </authorList>
    </citation>
    <scope>NUCLEOTIDE SEQUENCE [LARGE SCALE GENOMIC DNA]</scope>
    <source>
        <strain evidence="6 7">JS1</strain>
    </source>
</reference>
<accession>A0A7J0BVB3</accession>
<organism evidence="6 7">
    <name type="scientific">Desulfovibrio psychrotolerans</name>
    <dbReference type="NCBI Taxonomy" id="415242"/>
    <lineage>
        <taxon>Bacteria</taxon>
        <taxon>Pseudomonadati</taxon>
        <taxon>Thermodesulfobacteriota</taxon>
        <taxon>Desulfovibrionia</taxon>
        <taxon>Desulfovibrionales</taxon>
        <taxon>Desulfovibrionaceae</taxon>
        <taxon>Desulfovibrio</taxon>
    </lineage>
</organism>